<gene>
    <name evidence="1" type="ORF">DSO57_1030707</name>
</gene>
<keyword evidence="2" id="KW-1185">Reference proteome</keyword>
<evidence type="ECO:0000313" key="1">
    <source>
        <dbReference type="EMBL" id="KAJ9079894.1"/>
    </source>
</evidence>
<comment type="caution">
    <text evidence="1">The sequence shown here is derived from an EMBL/GenBank/DDBJ whole genome shotgun (WGS) entry which is preliminary data.</text>
</comment>
<name>A0ACC2TZ10_9FUNG</name>
<reference evidence="1" key="1">
    <citation type="submission" date="2022-04" db="EMBL/GenBank/DDBJ databases">
        <title>Genome of the entomopathogenic fungus Entomophthora muscae.</title>
        <authorList>
            <person name="Elya C."/>
            <person name="Lovett B.R."/>
            <person name="Lee E."/>
            <person name="Macias A.M."/>
            <person name="Hajek A.E."/>
            <person name="De Bivort B.L."/>
            <person name="Kasson M.T."/>
            <person name="De Fine Licht H.H."/>
            <person name="Stajich J.E."/>
        </authorList>
    </citation>
    <scope>NUCLEOTIDE SEQUENCE</scope>
    <source>
        <strain evidence="1">Berkeley</strain>
    </source>
</reference>
<dbReference type="Proteomes" id="UP001165960">
    <property type="component" value="Unassembled WGS sequence"/>
</dbReference>
<accession>A0ACC2TZ10</accession>
<evidence type="ECO:0000313" key="2">
    <source>
        <dbReference type="Proteomes" id="UP001165960"/>
    </source>
</evidence>
<proteinExistence type="predicted"/>
<dbReference type="EMBL" id="QTSX02001634">
    <property type="protein sequence ID" value="KAJ9079894.1"/>
    <property type="molecule type" value="Genomic_DNA"/>
</dbReference>
<organism evidence="1 2">
    <name type="scientific">Entomophthora muscae</name>
    <dbReference type="NCBI Taxonomy" id="34485"/>
    <lineage>
        <taxon>Eukaryota</taxon>
        <taxon>Fungi</taxon>
        <taxon>Fungi incertae sedis</taxon>
        <taxon>Zoopagomycota</taxon>
        <taxon>Entomophthoromycotina</taxon>
        <taxon>Entomophthoromycetes</taxon>
        <taxon>Entomophthorales</taxon>
        <taxon>Entomophthoraceae</taxon>
        <taxon>Entomophthora</taxon>
    </lineage>
</organism>
<protein>
    <submittedName>
        <fullName evidence="1">Uncharacterized protein</fullName>
    </submittedName>
</protein>
<sequence length="667" mass="72686">MHIQFVFRSFIYFLGPTSQHIGQVHIERCLQQVNSKAIINILLYLFVSLQLIWALGETKMTPHFMNSPETIVIDSLEGLEYMNNNVTLIPEYKVLYRSDIDLLKRRQVTLVSGGGAGHEPSHAGFVGPGMLSAAISGNTFASPSTQQIFRGLSLCVSADTPGCLLIVKRYTGDMLNFGFALEMARAKIPGARIALVAVDDDVGAEEAESDESVGRRGLAGTVLMHKILGGLADKGYSFEDMEKQGRLVASSLGTIGVSLNRCLVPASQYEEKEEKTENAIEFGLGIHNEPGYQKLPLLQCKELVGRVMTKMQEAKGREFSINNGSKVVLFINNLGGTSKLEEGVVVKEALEWMDSKAIQVEMVICGTMMTSLNMHGISVTCLTLPRDESASQAWLDALASPTSLPSWNGASIATAHDLKRLKDARANRKPLQEDESSRERIAKAIKDPSSSYVCYIITQGCKHLLQSIPDITRYDEIAGDGDCGHTMESAAKAIIALLHQEGPRPEFAVPDCETLSQIMFGMIDALDRSMGGTSGALFRILILGLTKGVLACKARPDSFESWKSILKSGIDTLYHHTAARVGDRTLVDSIGTFIDVCERETGAVKQVLDKALQEADTQTEKTRKLPPRFGRSSYIETQRLIEANVPDPGALAVSALLRGLCDSITAN</sequence>